<reference evidence="14" key="1">
    <citation type="submission" date="2016-10" db="EMBL/GenBank/DDBJ databases">
        <authorList>
            <person name="Varghese N."/>
            <person name="Submissions S."/>
        </authorList>
    </citation>
    <scope>NUCLEOTIDE SEQUENCE [LARGE SCALE GENOMIC DNA]</scope>
    <source>
        <strain evidence="14">DSM 24767</strain>
    </source>
</reference>
<evidence type="ECO:0000256" key="7">
    <source>
        <dbReference type="ARBA" id="ARBA00022833"/>
    </source>
</evidence>
<dbReference type="RefSeq" id="WP_170830947.1">
    <property type="nucleotide sequence ID" value="NZ_FNLC01000001.1"/>
</dbReference>
<gene>
    <name evidence="13" type="ORF">SAMN04489842_0461</name>
</gene>
<keyword evidence="14" id="KW-1185">Reference proteome</keyword>
<dbReference type="GO" id="GO:0004222">
    <property type="term" value="F:metalloendopeptidase activity"/>
    <property type="evidence" value="ECO:0007669"/>
    <property type="project" value="InterPro"/>
</dbReference>
<feature type="transmembrane region" description="Helical" evidence="11">
    <location>
        <begin position="206"/>
        <end position="226"/>
    </location>
</feature>
<keyword evidence="4 11" id="KW-0812">Transmembrane</keyword>
<dbReference type="Pfam" id="PF01435">
    <property type="entry name" value="Peptidase_M48"/>
    <property type="match status" value="1"/>
</dbReference>
<evidence type="ECO:0000313" key="13">
    <source>
        <dbReference type="EMBL" id="SDQ31707.1"/>
    </source>
</evidence>
<dbReference type="PANTHER" id="PTHR43221">
    <property type="entry name" value="PROTEASE HTPX"/>
    <property type="match status" value="1"/>
</dbReference>
<keyword evidence="7" id="KW-0862">Zinc</keyword>
<feature type="transmembrane region" description="Helical" evidence="11">
    <location>
        <begin position="238"/>
        <end position="258"/>
    </location>
</feature>
<keyword evidence="2" id="KW-1003">Cell membrane</keyword>
<dbReference type="InterPro" id="IPR050083">
    <property type="entry name" value="HtpX_protease"/>
</dbReference>
<sequence>MAVGGVVGLVSLSAVLALEFLLVSMLSIVGLVLSYLAVSLVSFVVVLFVGVVEMIAEFLLMTLLPIGGLGPYLNALADGLLNPDMWVRVSVVLFAVGFVLWLHAYRLTGSLLRSIPDHIAVAYPMIVGLIASYAGLLWLLLDFLMRLSTGLLVAANIFLFYWFLLFVASAIDSDSNSDSSSDLDSPPSLERVLAEVKRTTRGIGDVAGWPGYLVVATVAVAALWGVHVAATTVSTSRLFVVLGGTIGALVVVGHLAFVARAEWNRDAAVLRDAKAAAGSDEPAPPELQARVNRLAVNANVVPSDVRVGRARTPIAVTVGYRPSTTTLVVSRGLLESLDDRELDAVLAHELAHVANRDAAVLTALSIPAARARASIAYYGAVPYLAFLASLARTTTRWSVAIVARAREHAADDGAAEITGDPAALASALETLDDELEIAPTRDLRTSSAAAFSIVPPPWEEHRFFDRTRRFVARRLFGTHPPTEKRIERLRTRV</sequence>
<protein>
    <submittedName>
        <fullName evidence="13">Peptidase family M48</fullName>
    </submittedName>
</protein>
<evidence type="ECO:0000256" key="1">
    <source>
        <dbReference type="ARBA" id="ARBA00001947"/>
    </source>
</evidence>
<dbReference type="InterPro" id="IPR001915">
    <property type="entry name" value="Peptidase_M48"/>
</dbReference>
<accession>A0A1H0ZW87</accession>
<feature type="transmembrane region" description="Helical" evidence="11">
    <location>
        <begin position="85"/>
        <end position="107"/>
    </location>
</feature>
<keyword evidence="9" id="KW-0482">Metalloprotease</keyword>
<feature type="transmembrane region" description="Helical" evidence="11">
    <location>
        <begin position="147"/>
        <end position="171"/>
    </location>
</feature>
<evidence type="ECO:0000256" key="2">
    <source>
        <dbReference type="ARBA" id="ARBA00022475"/>
    </source>
</evidence>
<dbReference type="EMBL" id="FNLC01000001">
    <property type="protein sequence ID" value="SDQ31707.1"/>
    <property type="molecule type" value="Genomic_DNA"/>
</dbReference>
<comment type="cofactor">
    <cofactor evidence="1">
        <name>Zn(2+)</name>
        <dbReference type="ChEBI" id="CHEBI:29105"/>
    </cofactor>
</comment>
<keyword evidence="10 11" id="KW-0472">Membrane</keyword>
<feature type="domain" description="Peptidase M48" evidence="12">
    <location>
        <begin position="285"/>
        <end position="492"/>
    </location>
</feature>
<organism evidence="13 14">
    <name type="scientific">Natronobacterium texcoconense</name>
    <dbReference type="NCBI Taxonomy" id="1095778"/>
    <lineage>
        <taxon>Archaea</taxon>
        <taxon>Methanobacteriati</taxon>
        <taxon>Methanobacteriota</taxon>
        <taxon>Stenosarchaea group</taxon>
        <taxon>Halobacteria</taxon>
        <taxon>Halobacteriales</taxon>
        <taxon>Natrialbaceae</taxon>
        <taxon>Natronobacterium</taxon>
    </lineage>
</organism>
<dbReference type="GO" id="GO:0046872">
    <property type="term" value="F:metal ion binding"/>
    <property type="evidence" value="ECO:0007669"/>
    <property type="project" value="UniProtKB-KW"/>
</dbReference>
<dbReference type="OrthoDB" id="28389at2157"/>
<keyword evidence="8 11" id="KW-1133">Transmembrane helix</keyword>
<dbReference type="Proteomes" id="UP000198848">
    <property type="component" value="Unassembled WGS sequence"/>
</dbReference>
<evidence type="ECO:0000256" key="8">
    <source>
        <dbReference type="ARBA" id="ARBA00022989"/>
    </source>
</evidence>
<evidence type="ECO:0000256" key="11">
    <source>
        <dbReference type="SAM" id="Phobius"/>
    </source>
</evidence>
<evidence type="ECO:0000259" key="12">
    <source>
        <dbReference type="Pfam" id="PF01435"/>
    </source>
</evidence>
<dbReference type="Gene3D" id="3.30.2010.10">
    <property type="entry name" value="Metalloproteases ('zincins'), catalytic domain"/>
    <property type="match status" value="1"/>
</dbReference>
<feature type="transmembrane region" description="Helical" evidence="11">
    <location>
        <begin position="119"/>
        <end position="141"/>
    </location>
</feature>
<evidence type="ECO:0000256" key="6">
    <source>
        <dbReference type="ARBA" id="ARBA00022801"/>
    </source>
</evidence>
<name>A0A1H0ZW87_NATTX</name>
<feature type="transmembrane region" description="Helical" evidence="11">
    <location>
        <begin position="55"/>
        <end position="73"/>
    </location>
</feature>
<evidence type="ECO:0000313" key="14">
    <source>
        <dbReference type="Proteomes" id="UP000198848"/>
    </source>
</evidence>
<keyword evidence="6" id="KW-0378">Hydrolase</keyword>
<proteinExistence type="predicted"/>
<dbReference type="STRING" id="1095778.SAMN04489842_0461"/>
<dbReference type="GO" id="GO:0006508">
    <property type="term" value="P:proteolysis"/>
    <property type="evidence" value="ECO:0007669"/>
    <property type="project" value="UniProtKB-KW"/>
</dbReference>
<keyword evidence="5" id="KW-0479">Metal-binding</keyword>
<dbReference type="AlphaFoldDB" id="A0A1H0ZW87"/>
<dbReference type="CDD" id="cd07327">
    <property type="entry name" value="M48B_HtpX_like"/>
    <property type="match status" value="1"/>
</dbReference>
<evidence type="ECO:0000256" key="9">
    <source>
        <dbReference type="ARBA" id="ARBA00023049"/>
    </source>
</evidence>
<evidence type="ECO:0000256" key="10">
    <source>
        <dbReference type="ARBA" id="ARBA00023136"/>
    </source>
</evidence>
<keyword evidence="3" id="KW-0645">Protease</keyword>
<evidence type="ECO:0000256" key="3">
    <source>
        <dbReference type="ARBA" id="ARBA00022670"/>
    </source>
</evidence>
<dbReference type="PANTHER" id="PTHR43221:SF2">
    <property type="entry name" value="PROTEASE HTPX HOMOLOG"/>
    <property type="match status" value="1"/>
</dbReference>
<evidence type="ECO:0000256" key="5">
    <source>
        <dbReference type="ARBA" id="ARBA00022723"/>
    </source>
</evidence>
<evidence type="ECO:0000256" key="4">
    <source>
        <dbReference type="ARBA" id="ARBA00022692"/>
    </source>
</evidence>